<dbReference type="PRINTS" id="PR00465">
    <property type="entry name" value="EP450IV"/>
</dbReference>
<keyword evidence="7 12" id="KW-0560">Oxidoreductase</keyword>
<comment type="cofactor">
    <cofactor evidence="11">
        <name>heme</name>
        <dbReference type="ChEBI" id="CHEBI:30413"/>
    </cofactor>
</comment>
<dbReference type="InterPro" id="IPR017972">
    <property type="entry name" value="Cyt_P450_CS"/>
</dbReference>
<dbReference type="PANTHER" id="PTHR24282">
    <property type="entry name" value="CYTOCHROME P450 FAMILY MEMBER"/>
    <property type="match status" value="1"/>
</dbReference>
<dbReference type="GO" id="GO:0016020">
    <property type="term" value="C:membrane"/>
    <property type="evidence" value="ECO:0007669"/>
    <property type="project" value="UniProtKB-SubCell"/>
</dbReference>
<dbReference type="GO" id="GO:0020037">
    <property type="term" value="F:heme binding"/>
    <property type="evidence" value="ECO:0007669"/>
    <property type="project" value="InterPro"/>
</dbReference>
<dbReference type="OMA" id="YLAGWET"/>
<dbReference type="PROSITE" id="PS00086">
    <property type="entry name" value="CYTOCHROME_P450"/>
    <property type="match status" value="1"/>
</dbReference>
<evidence type="ECO:0000256" key="8">
    <source>
        <dbReference type="ARBA" id="ARBA00023004"/>
    </source>
</evidence>
<evidence type="ECO:0000256" key="10">
    <source>
        <dbReference type="ARBA" id="ARBA00023136"/>
    </source>
</evidence>
<dbReference type="GO" id="GO:0004497">
    <property type="term" value="F:monooxygenase activity"/>
    <property type="evidence" value="ECO:0007669"/>
    <property type="project" value="UniProtKB-KW"/>
</dbReference>
<proteinExistence type="inferred from homology"/>
<evidence type="ECO:0000313" key="13">
    <source>
        <dbReference type="EMBL" id="PRQ42641.1"/>
    </source>
</evidence>
<keyword evidence="9 12" id="KW-0503">Monooxygenase</keyword>
<dbReference type="InterPro" id="IPR001128">
    <property type="entry name" value="Cyt_P450"/>
</dbReference>
<gene>
    <name evidence="13" type="ORF">RchiOBHm_Chr3g0459861</name>
</gene>
<evidence type="ECO:0000256" key="5">
    <source>
        <dbReference type="ARBA" id="ARBA00022723"/>
    </source>
</evidence>
<comment type="similarity">
    <text evidence="2 12">Belongs to the cytochrome P450 family.</text>
</comment>
<accession>A0A2P6R8A0</accession>
<dbReference type="GO" id="GO:0005506">
    <property type="term" value="F:iron ion binding"/>
    <property type="evidence" value="ECO:0007669"/>
    <property type="project" value="InterPro"/>
</dbReference>
<evidence type="ECO:0000256" key="2">
    <source>
        <dbReference type="ARBA" id="ARBA00010617"/>
    </source>
</evidence>
<name>A0A2P6R8A0_ROSCH</name>
<dbReference type="InterPro" id="IPR036396">
    <property type="entry name" value="Cyt_P450_sf"/>
</dbReference>
<comment type="subcellular location">
    <subcellularLocation>
        <location evidence="1">Membrane</location>
        <topology evidence="1">Single-pass membrane protein</topology>
    </subcellularLocation>
</comment>
<keyword evidence="3 11" id="KW-0349">Heme</keyword>
<keyword evidence="8 11" id="KW-0408">Iron</keyword>
<dbReference type="AlphaFoldDB" id="A0A2P6R8A0"/>
<feature type="binding site" description="axial binding residue" evidence="11">
    <location>
        <position position="97"/>
    </location>
    <ligand>
        <name>heme</name>
        <dbReference type="ChEBI" id="CHEBI:30413"/>
    </ligand>
    <ligandPart>
        <name>Fe</name>
        <dbReference type="ChEBI" id="CHEBI:18248"/>
    </ligandPart>
</feature>
<evidence type="ECO:0000256" key="7">
    <source>
        <dbReference type="ARBA" id="ARBA00023002"/>
    </source>
</evidence>
<dbReference type="Pfam" id="PF00067">
    <property type="entry name" value="p450"/>
    <property type="match status" value="1"/>
</dbReference>
<dbReference type="SUPFAM" id="SSF48264">
    <property type="entry name" value="Cytochrome P450"/>
    <property type="match status" value="1"/>
</dbReference>
<dbReference type="Gramene" id="PRQ42641">
    <property type="protein sequence ID" value="PRQ42641"/>
    <property type="gene ID" value="RchiOBHm_Chr3g0459861"/>
</dbReference>
<dbReference type="InterPro" id="IPR002403">
    <property type="entry name" value="Cyt_P450_E_grp-IV"/>
</dbReference>
<keyword evidence="14" id="KW-1185">Reference proteome</keyword>
<dbReference type="STRING" id="74649.A0A2P6R8A0"/>
<evidence type="ECO:0000256" key="9">
    <source>
        <dbReference type="ARBA" id="ARBA00023033"/>
    </source>
</evidence>
<organism evidence="13 14">
    <name type="scientific">Rosa chinensis</name>
    <name type="common">China rose</name>
    <dbReference type="NCBI Taxonomy" id="74649"/>
    <lineage>
        <taxon>Eukaryota</taxon>
        <taxon>Viridiplantae</taxon>
        <taxon>Streptophyta</taxon>
        <taxon>Embryophyta</taxon>
        <taxon>Tracheophyta</taxon>
        <taxon>Spermatophyta</taxon>
        <taxon>Magnoliopsida</taxon>
        <taxon>eudicotyledons</taxon>
        <taxon>Gunneridae</taxon>
        <taxon>Pentapetalae</taxon>
        <taxon>rosids</taxon>
        <taxon>fabids</taxon>
        <taxon>Rosales</taxon>
        <taxon>Rosaceae</taxon>
        <taxon>Rosoideae</taxon>
        <taxon>Rosoideae incertae sedis</taxon>
        <taxon>Rosa</taxon>
    </lineage>
</organism>
<evidence type="ECO:0000256" key="1">
    <source>
        <dbReference type="ARBA" id="ARBA00004167"/>
    </source>
</evidence>
<keyword evidence="6" id="KW-1133">Transmembrane helix</keyword>
<evidence type="ECO:0000313" key="14">
    <source>
        <dbReference type="Proteomes" id="UP000238479"/>
    </source>
</evidence>
<keyword evidence="10" id="KW-0472">Membrane</keyword>
<keyword evidence="5 11" id="KW-0479">Metal-binding</keyword>
<evidence type="ECO:0000256" key="4">
    <source>
        <dbReference type="ARBA" id="ARBA00022692"/>
    </source>
</evidence>
<dbReference type="InterPro" id="IPR050665">
    <property type="entry name" value="Cytochrome_P450_Monooxygen"/>
</dbReference>
<dbReference type="PANTHER" id="PTHR24282:SF130">
    <property type="entry name" value="CYTOCHROME P450 FAMILY PROTEIN"/>
    <property type="match status" value="1"/>
</dbReference>
<dbReference type="GO" id="GO:0016705">
    <property type="term" value="F:oxidoreductase activity, acting on paired donors, with incorporation or reduction of molecular oxygen"/>
    <property type="evidence" value="ECO:0007669"/>
    <property type="project" value="InterPro"/>
</dbReference>
<evidence type="ECO:0000256" key="12">
    <source>
        <dbReference type="RuleBase" id="RU000461"/>
    </source>
</evidence>
<dbReference type="EMBL" id="PDCK01000041">
    <property type="protein sequence ID" value="PRQ42641.1"/>
    <property type="molecule type" value="Genomic_DNA"/>
</dbReference>
<dbReference type="Gene3D" id="1.10.630.10">
    <property type="entry name" value="Cytochrome P450"/>
    <property type="match status" value="1"/>
</dbReference>
<protein>
    <submittedName>
        <fullName evidence="13">Putative cytochrome P450</fullName>
    </submittedName>
</protein>
<comment type="caution">
    <text evidence="13">The sequence shown here is derived from an EMBL/GenBank/DDBJ whole genome shotgun (WGS) entry which is preliminary data.</text>
</comment>
<keyword evidence="4" id="KW-0812">Transmembrane</keyword>
<dbReference type="Proteomes" id="UP000238479">
    <property type="component" value="Chromosome 3"/>
</dbReference>
<dbReference type="PRINTS" id="PR00385">
    <property type="entry name" value="P450"/>
</dbReference>
<evidence type="ECO:0000256" key="6">
    <source>
        <dbReference type="ARBA" id="ARBA00022989"/>
    </source>
</evidence>
<reference evidence="13 14" key="1">
    <citation type="journal article" date="2018" name="Nat. Genet.">
        <title>The Rosa genome provides new insights in the design of modern roses.</title>
        <authorList>
            <person name="Bendahmane M."/>
        </authorList>
    </citation>
    <scope>NUCLEOTIDE SEQUENCE [LARGE SCALE GENOMIC DNA]</scope>
    <source>
        <strain evidence="14">cv. Old Blush</strain>
    </source>
</reference>
<sequence length="149" mass="16812">MIMHLKMQLTMVIQESLRLYPPATITAKHALADIKLGELDVPGGTNIWIFAHRLHRDPENWGPDANEFKPERFANGVSKSCKYTQAYVPFGFGPRICIGQNFVMTQMKIILSLILSKFSFSISPNYHHSPVSPMLLLPEHGIRLLVSPV</sequence>
<evidence type="ECO:0000256" key="11">
    <source>
        <dbReference type="PIRSR" id="PIRSR602403-1"/>
    </source>
</evidence>
<evidence type="ECO:0000256" key="3">
    <source>
        <dbReference type="ARBA" id="ARBA00022617"/>
    </source>
</evidence>